<protein>
    <recommendedName>
        <fullName evidence="7">NAD(P)-binding protein</fullName>
    </recommendedName>
</protein>
<feature type="region of interest" description="Disordered" evidence="4">
    <location>
        <begin position="82"/>
        <end position="115"/>
    </location>
</feature>
<evidence type="ECO:0000313" key="6">
    <source>
        <dbReference type="Proteomes" id="UP001201980"/>
    </source>
</evidence>
<dbReference type="PRINTS" id="PR00081">
    <property type="entry name" value="GDHRDH"/>
</dbReference>
<name>A0AAD5WN93_9PEZI</name>
<dbReference type="PROSITE" id="PS00061">
    <property type="entry name" value="ADH_SHORT"/>
    <property type="match status" value="1"/>
</dbReference>
<feature type="region of interest" description="Disordered" evidence="4">
    <location>
        <begin position="377"/>
        <end position="414"/>
    </location>
</feature>
<sequence>MTDVSPLIQSPPFSPLALSKPIDPSSIRLENKTVLITGGASGIGAAIARSWAAYGANVIIADVDDAKGEELVAELRLISSPQARSDGSRSQKQQDGEGKGKGKGKGKEKEKEKEKHHYIHTSVLSFQSLASCFRRTVQDLSPTGQLDVVFANAGIGERPDAPGGLTVPADADALLHAGLEGWKEPQAPDLRVLETNLTGVCWTVHLALFWLREGKNRIGMGDKAILLIGSVASIMALPATPQYTASKHGVLGLFRALRGMPQVVAPPPPPPSNAPKNKDKPARHPAGHRPGIRLNLMLPYFIHTPIIPASGRLLLAGGGTAPVSAVVDAATRLVGDESVAGRALVVGPKMKMKAPAQRTGSDPLRYEQEFELLELPPEDQEAPGSEWYEPRTGAGGQEGQDVGGVNEGGEGGPETRSLWEIYADDYEMTETFLRRFVRLLDQVEAIRGWSGWMRDMARLFVPGPVLRMLGRQ</sequence>
<dbReference type="Gene3D" id="3.40.50.720">
    <property type="entry name" value="NAD(P)-binding Rossmann-like Domain"/>
    <property type="match status" value="1"/>
</dbReference>
<comment type="similarity">
    <text evidence="1">Belongs to the short-chain dehydrogenases/reductases (SDR) family.</text>
</comment>
<evidence type="ECO:0000256" key="4">
    <source>
        <dbReference type="SAM" id="MobiDB-lite"/>
    </source>
</evidence>
<dbReference type="SUPFAM" id="SSF51735">
    <property type="entry name" value="NAD(P)-binding Rossmann-fold domains"/>
    <property type="match status" value="1"/>
</dbReference>
<feature type="compositionally biased region" description="Gly residues" evidence="4">
    <location>
        <begin position="393"/>
        <end position="412"/>
    </location>
</feature>
<dbReference type="EMBL" id="JAKWBI020000423">
    <property type="protein sequence ID" value="KAJ2895163.1"/>
    <property type="molecule type" value="Genomic_DNA"/>
</dbReference>
<evidence type="ECO:0008006" key="7">
    <source>
        <dbReference type="Google" id="ProtNLM"/>
    </source>
</evidence>
<keyword evidence="2" id="KW-0521">NADP</keyword>
<feature type="compositionally biased region" description="Pro residues" evidence="4">
    <location>
        <begin position="264"/>
        <end position="273"/>
    </location>
</feature>
<evidence type="ECO:0000256" key="2">
    <source>
        <dbReference type="ARBA" id="ARBA00022857"/>
    </source>
</evidence>
<dbReference type="PANTHER" id="PTHR43180">
    <property type="entry name" value="3-OXOACYL-(ACYL-CARRIER-PROTEIN) REDUCTASE (AFU_ORTHOLOGUE AFUA_6G11210)"/>
    <property type="match status" value="1"/>
</dbReference>
<dbReference type="Pfam" id="PF00106">
    <property type="entry name" value="adh_short"/>
    <property type="match status" value="2"/>
</dbReference>
<feature type="region of interest" description="Disordered" evidence="4">
    <location>
        <begin position="1"/>
        <end position="22"/>
    </location>
</feature>
<evidence type="ECO:0000256" key="3">
    <source>
        <dbReference type="ARBA" id="ARBA00023002"/>
    </source>
</evidence>
<dbReference type="GO" id="GO:0016491">
    <property type="term" value="F:oxidoreductase activity"/>
    <property type="evidence" value="ECO:0007669"/>
    <property type="project" value="UniProtKB-KW"/>
</dbReference>
<dbReference type="InterPro" id="IPR036291">
    <property type="entry name" value="NAD(P)-bd_dom_sf"/>
</dbReference>
<keyword evidence="3" id="KW-0560">Oxidoreductase</keyword>
<evidence type="ECO:0000256" key="1">
    <source>
        <dbReference type="ARBA" id="ARBA00006484"/>
    </source>
</evidence>
<feature type="region of interest" description="Disordered" evidence="4">
    <location>
        <begin position="262"/>
        <end position="288"/>
    </location>
</feature>
<accession>A0AAD5WN93</accession>
<dbReference type="InterPro" id="IPR020904">
    <property type="entry name" value="Sc_DH/Rdtase_CS"/>
</dbReference>
<evidence type="ECO:0000313" key="5">
    <source>
        <dbReference type="EMBL" id="KAJ2895163.1"/>
    </source>
</evidence>
<keyword evidence="6" id="KW-1185">Reference proteome</keyword>
<proteinExistence type="inferred from homology"/>
<comment type="caution">
    <text evidence="5">The sequence shown here is derived from an EMBL/GenBank/DDBJ whole genome shotgun (WGS) entry which is preliminary data.</text>
</comment>
<feature type="compositionally biased region" description="Basic and acidic residues" evidence="4">
    <location>
        <begin position="86"/>
        <end position="115"/>
    </location>
</feature>
<reference evidence="5" key="1">
    <citation type="submission" date="2022-07" db="EMBL/GenBank/DDBJ databases">
        <title>Draft genome sequence of Zalerion maritima ATCC 34329, a (micro)plastics degrading marine fungus.</title>
        <authorList>
            <person name="Paco A."/>
            <person name="Goncalves M.F.M."/>
            <person name="Rocha-Santos T.A.P."/>
            <person name="Alves A."/>
        </authorList>
    </citation>
    <scope>NUCLEOTIDE SEQUENCE</scope>
    <source>
        <strain evidence="5">ATCC 34329</strain>
    </source>
</reference>
<dbReference type="Proteomes" id="UP001201980">
    <property type="component" value="Unassembled WGS sequence"/>
</dbReference>
<dbReference type="AlphaFoldDB" id="A0AAD5WN93"/>
<gene>
    <name evidence="5" type="ORF">MKZ38_006851</name>
</gene>
<dbReference type="InterPro" id="IPR002347">
    <property type="entry name" value="SDR_fam"/>
</dbReference>
<dbReference type="PANTHER" id="PTHR43180:SF16">
    <property type="entry name" value="BACILYSIN BIOSYNTHESIS OXIDOREDUCTASE BACC"/>
    <property type="match status" value="1"/>
</dbReference>
<organism evidence="5 6">
    <name type="scientific">Zalerion maritima</name>
    <dbReference type="NCBI Taxonomy" id="339359"/>
    <lineage>
        <taxon>Eukaryota</taxon>
        <taxon>Fungi</taxon>
        <taxon>Dikarya</taxon>
        <taxon>Ascomycota</taxon>
        <taxon>Pezizomycotina</taxon>
        <taxon>Sordariomycetes</taxon>
        <taxon>Lulworthiomycetidae</taxon>
        <taxon>Lulworthiales</taxon>
        <taxon>Lulworthiaceae</taxon>
        <taxon>Zalerion</taxon>
    </lineage>
</organism>